<dbReference type="InterPro" id="IPR000504">
    <property type="entry name" value="RRM_dom"/>
</dbReference>
<dbReference type="AlphaFoldDB" id="A0A7R8WI49"/>
<feature type="region of interest" description="Disordered" evidence="1">
    <location>
        <begin position="500"/>
        <end position="580"/>
    </location>
</feature>
<dbReference type="GO" id="GO:0003723">
    <property type="term" value="F:RNA binding"/>
    <property type="evidence" value="ECO:0007669"/>
    <property type="project" value="UniProtKB-UniRule"/>
</dbReference>
<feature type="compositionally biased region" description="Basic and acidic residues" evidence="1">
    <location>
        <begin position="338"/>
        <end position="359"/>
    </location>
</feature>
<feature type="region of interest" description="Disordered" evidence="1">
    <location>
        <begin position="168"/>
        <end position="237"/>
    </location>
</feature>
<reference evidence="2" key="1">
    <citation type="submission" date="2020-11" db="EMBL/GenBank/DDBJ databases">
        <authorList>
            <person name="Tran Van P."/>
        </authorList>
    </citation>
    <scope>NUCLEOTIDE SEQUENCE</scope>
</reference>
<dbReference type="PROSITE" id="PS50102">
    <property type="entry name" value="RRM"/>
    <property type="match status" value="1"/>
</dbReference>
<gene>
    <name evidence="2" type="ORF">CTOB1V02_LOCUS9974</name>
</gene>
<feature type="region of interest" description="Disordered" evidence="1">
    <location>
        <begin position="450"/>
        <end position="484"/>
    </location>
</feature>
<dbReference type="SMART" id="SM00360">
    <property type="entry name" value="RRM"/>
    <property type="match status" value="2"/>
</dbReference>
<feature type="region of interest" description="Disordered" evidence="1">
    <location>
        <begin position="653"/>
        <end position="696"/>
    </location>
</feature>
<dbReference type="InterPro" id="IPR012677">
    <property type="entry name" value="Nucleotide-bd_a/b_plait_sf"/>
</dbReference>
<proteinExistence type="predicted"/>
<feature type="compositionally biased region" description="Basic and acidic residues" evidence="1">
    <location>
        <begin position="99"/>
        <end position="113"/>
    </location>
</feature>
<feature type="compositionally biased region" description="Low complexity" evidence="1">
    <location>
        <begin position="552"/>
        <end position="562"/>
    </location>
</feature>
<dbReference type="CDD" id="cd00590">
    <property type="entry name" value="RRM_SF"/>
    <property type="match status" value="1"/>
</dbReference>
<feature type="region of interest" description="Disordered" evidence="1">
    <location>
        <begin position="84"/>
        <end position="153"/>
    </location>
</feature>
<dbReference type="Pfam" id="PF00076">
    <property type="entry name" value="RRM_1"/>
    <property type="match status" value="1"/>
</dbReference>
<evidence type="ECO:0000256" key="1">
    <source>
        <dbReference type="SAM" id="MobiDB-lite"/>
    </source>
</evidence>
<feature type="non-terminal residue" evidence="2">
    <location>
        <position position="1"/>
    </location>
</feature>
<evidence type="ECO:0000313" key="2">
    <source>
        <dbReference type="EMBL" id="CAD7232133.1"/>
    </source>
</evidence>
<name>A0A7R8WI49_9CRUS</name>
<feature type="region of interest" description="Disordered" evidence="1">
    <location>
        <begin position="332"/>
        <end position="359"/>
    </location>
</feature>
<feature type="compositionally biased region" description="Basic and acidic residues" evidence="1">
    <location>
        <begin position="452"/>
        <end position="466"/>
    </location>
</feature>
<dbReference type="Gene3D" id="3.30.70.330">
    <property type="match status" value="1"/>
</dbReference>
<dbReference type="SUPFAM" id="SSF54928">
    <property type="entry name" value="RNA-binding domain, RBD"/>
    <property type="match status" value="2"/>
</dbReference>
<dbReference type="InterPro" id="IPR035979">
    <property type="entry name" value="RBD_domain_sf"/>
</dbReference>
<accession>A0A7R8WI49</accession>
<feature type="compositionally biased region" description="Pro residues" evidence="1">
    <location>
        <begin position="660"/>
        <end position="679"/>
    </location>
</feature>
<dbReference type="EMBL" id="OB664270">
    <property type="protein sequence ID" value="CAD7232133.1"/>
    <property type="molecule type" value="Genomic_DNA"/>
</dbReference>
<organism evidence="2">
    <name type="scientific">Cyprideis torosa</name>
    <dbReference type="NCBI Taxonomy" id="163714"/>
    <lineage>
        <taxon>Eukaryota</taxon>
        <taxon>Metazoa</taxon>
        <taxon>Ecdysozoa</taxon>
        <taxon>Arthropoda</taxon>
        <taxon>Crustacea</taxon>
        <taxon>Oligostraca</taxon>
        <taxon>Ostracoda</taxon>
        <taxon>Podocopa</taxon>
        <taxon>Podocopida</taxon>
        <taxon>Cytherocopina</taxon>
        <taxon>Cytheroidea</taxon>
        <taxon>Cytherideidae</taxon>
        <taxon>Cyprideis</taxon>
    </lineage>
</organism>
<protein>
    <submittedName>
        <fullName evidence="2">Uncharacterized protein</fullName>
    </submittedName>
</protein>
<sequence>MIRCNSLHRSDFGRDGVDPGGSGLKKICLRLKQKLGLPRVVSASHHLNSSRHRPPRPHLQAAIMDHRSDEQDTFDDDVSWKRARRRSNEFEDPPSRFSEFGDRRLSRSREGRGSRTRSPASPPPRPRRRSPRRSPLLRDLKPSLPSHSQALFERREFERRQPLLSRRSRSPLVHRREEVGRRSPPVFRQRPNPWTKTGELARRGEESMVGYRGNGRENGSPHPQEAGGSDPVWHSWHTPKQEPLEEAHLVASRAAASLSGLMPRELGNVFDLGQGHHHRSAAAGDPDEELKVAQQRFLDEILHRLPNRELSPGAVPRRGNIEPLLSAPTAALLTSGHARSERREEGPTSEGRSESQENRAHGVDKVLFVWVSCVSSSRRDPSCSRNALPLLSREELTLTDRERRALVALEEKERERELLLRRERGDGLLERERWSEEAEARASLLLAEEEEDRLRMSRSRERRLEEAETPLFPEDDRSSASLIRGPTLRSAVRVVTRDERRAAPLLSSPPPRSPPRSLRDTLLPPSSARPGADRGRPLLGDMPGSSPKKGPLLGAGRRGLLGSTPEDDALLRRKTRRDSDRRGVALRVANIPPELDTVDALEDLFAGYNLRSARPTEALVTLASMADAEAAAAFLEHMSFSTGQIKVTFEDDRGGAMASRPPPSPPSPPPLPLSRPPPLLGRGEIASGHQEGPQDVLVGKLPFGTTRRQVEDLFQDFQPREVEVFSGDTGIYAYLSFMEREAAESAVRAWNGKRYGDTRLLVEMYKE</sequence>